<gene>
    <name evidence="1" type="ORF">OK117_06095</name>
</gene>
<sequence length="77" mass="8611">MERMNIWQTKISKLEAYGFTLSGIARAIGIEPQSVSDIKHGRTKEPRGMAAVKLYQLRPDIFGTPPTNHRQEVSDAA</sequence>
<dbReference type="EMBL" id="CP109886">
    <property type="protein sequence ID" value="WCF27242.1"/>
    <property type="molecule type" value="Genomic_DNA"/>
</dbReference>
<dbReference type="Proteomes" id="UP001211513">
    <property type="component" value="Chromosome"/>
</dbReference>
<dbReference type="AlphaFoldDB" id="A0AAJ5R060"/>
<protein>
    <submittedName>
        <fullName evidence="1">Helix-turn-helix domain-containing protein</fullName>
    </submittedName>
</protein>
<proteinExistence type="predicted"/>
<dbReference type="SUPFAM" id="SSF47413">
    <property type="entry name" value="lambda repressor-like DNA-binding domains"/>
    <property type="match status" value="1"/>
</dbReference>
<dbReference type="Gene3D" id="1.10.260.40">
    <property type="entry name" value="lambda repressor-like DNA-binding domains"/>
    <property type="match status" value="1"/>
</dbReference>
<reference evidence="1" key="2">
    <citation type="submission" date="2022-10" db="EMBL/GenBank/DDBJ databases">
        <authorList>
            <person name="Landa B."/>
            <person name="Arias-Giraldo L.F."/>
            <person name="Roman-Ecija M."/>
            <person name="Velasco-Amo M.P."/>
            <person name="De La Fuente L."/>
            <person name="Marco-Noales E."/>
            <person name="Moralejo E."/>
        </authorList>
    </citation>
    <scope>NUCLEOTIDE SEQUENCE</scope>
    <source>
        <strain evidence="1">CFBP8073</strain>
    </source>
</reference>
<reference evidence="1" key="1">
    <citation type="journal article" date="2022" name="Phytopathology">
        <title>Complete circularized genome resources of seven strains of Xylella fastidiosa subsp. fastidiosa using hybrid assembly reveals unknown plasmids.</title>
        <authorList>
            <person name="Velasco-Amo M.D.P."/>
            <person name="Arias-Giraldo L.F.F."/>
            <person name="Ecija M.R."/>
            <person name="De La Fuente L."/>
            <person name="Marco-Noales E."/>
            <person name="Moralejo E."/>
            <person name="Navas-Cort J.A."/>
            <person name="Landa B.B."/>
        </authorList>
    </citation>
    <scope>NUCLEOTIDE SEQUENCE</scope>
    <source>
        <strain evidence="1">CFBP8073</strain>
    </source>
</reference>
<dbReference type="GO" id="GO:0003677">
    <property type="term" value="F:DNA binding"/>
    <property type="evidence" value="ECO:0007669"/>
    <property type="project" value="InterPro"/>
</dbReference>
<evidence type="ECO:0000313" key="2">
    <source>
        <dbReference type="Proteomes" id="UP001211513"/>
    </source>
</evidence>
<evidence type="ECO:0000313" key="1">
    <source>
        <dbReference type="EMBL" id="WCF27242.1"/>
    </source>
</evidence>
<organism evidence="1 2">
    <name type="scientific">Xylella fastidiosa subsp. fastidiosa</name>
    <dbReference type="NCBI Taxonomy" id="644356"/>
    <lineage>
        <taxon>Bacteria</taxon>
        <taxon>Pseudomonadati</taxon>
        <taxon>Pseudomonadota</taxon>
        <taxon>Gammaproteobacteria</taxon>
        <taxon>Lysobacterales</taxon>
        <taxon>Lysobacteraceae</taxon>
        <taxon>Xylella</taxon>
    </lineage>
</organism>
<name>A0AAJ5R060_XYLFS</name>
<dbReference type="InterPro" id="IPR010982">
    <property type="entry name" value="Lambda_DNA-bd_dom_sf"/>
</dbReference>
<accession>A0AAJ5R060</accession>